<accession>A0AAV4M3X7</accession>
<dbReference type="RefSeq" id="XP_067718125.1">
    <property type="nucleotide sequence ID" value="XM_067862024.1"/>
</dbReference>
<keyword evidence="2" id="KW-1185">Reference proteome</keyword>
<proteinExistence type="predicted"/>
<organism evidence="1 2">
    <name type="scientific">Babesia caballi</name>
    <dbReference type="NCBI Taxonomy" id="5871"/>
    <lineage>
        <taxon>Eukaryota</taxon>
        <taxon>Sar</taxon>
        <taxon>Alveolata</taxon>
        <taxon>Apicomplexa</taxon>
        <taxon>Aconoidasida</taxon>
        <taxon>Piroplasmida</taxon>
        <taxon>Babesiidae</taxon>
        <taxon>Babesia</taxon>
    </lineage>
</organism>
<comment type="caution">
    <text evidence="1">The sequence shown here is derived from an EMBL/GenBank/DDBJ whole genome shotgun (WGS) entry which is preliminary data.</text>
</comment>
<sequence>MCKSLSAAGRYGICRVSETLNSINNNVGRKINIGKRVDLGAGELTCSVRSPDVDPYSRCGTQLVPINVRRGGGLSNLEDAKLEQLIDEFRVEGTLHIDVGHSLSGSVSVDVPKTVKFATASRGGIFNRGVVNFADTLKRLDFVYRNANLVFHAAYNQQSGESTVELLKRLEDLYVVYDKYVHVTPKLELVLDGGLSAKSNFCLGIQRGKDSITPIIYPLTRKFEVLAEKTVTEGLKAGFFWSKDKRLYLNLSLSMPWGANGWQTVAFRFVFPEVLRSHVHVLNEVQLP</sequence>
<reference evidence="1 2" key="1">
    <citation type="submission" date="2021-06" db="EMBL/GenBank/DDBJ databases">
        <title>Genome sequence of Babesia caballi.</title>
        <authorList>
            <person name="Yamagishi J."/>
            <person name="Kidaka T."/>
            <person name="Ochi A."/>
        </authorList>
    </citation>
    <scope>NUCLEOTIDE SEQUENCE [LARGE SCALE GENOMIC DNA]</scope>
    <source>
        <strain evidence="1">USDA-D6B2</strain>
    </source>
</reference>
<dbReference type="AlphaFoldDB" id="A0AAV4M3X7"/>
<dbReference type="EMBL" id="BPLF01000006">
    <property type="protein sequence ID" value="GIX66056.1"/>
    <property type="molecule type" value="Genomic_DNA"/>
</dbReference>
<evidence type="ECO:0000313" key="1">
    <source>
        <dbReference type="EMBL" id="GIX66056.1"/>
    </source>
</evidence>
<evidence type="ECO:0000313" key="2">
    <source>
        <dbReference type="Proteomes" id="UP001497744"/>
    </source>
</evidence>
<gene>
    <name evidence="1" type="ORF">BcabD6B2_54920</name>
</gene>
<protein>
    <submittedName>
        <fullName evidence="1">Membrane protein, putative</fullName>
    </submittedName>
</protein>
<dbReference type="Proteomes" id="UP001497744">
    <property type="component" value="Unassembled WGS sequence"/>
</dbReference>
<name>A0AAV4M3X7_BABCB</name>
<dbReference type="GeneID" id="94197537"/>